<comment type="catalytic activity">
    <reaction evidence="5">
        <text>a 3-demethylubiquinone + S-adenosyl-L-methionine = a ubiquinone + S-adenosyl-L-homocysteine</text>
        <dbReference type="Rhea" id="RHEA:81215"/>
        <dbReference type="Rhea" id="RHEA-COMP:9565"/>
        <dbReference type="Rhea" id="RHEA-COMP:19654"/>
        <dbReference type="ChEBI" id="CHEBI:16389"/>
        <dbReference type="ChEBI" id="CHEBI:57856"/>
        <dbReference type="ChEBI" id="CHEBI:59789"/>
        <dbReference type="ChEBI" id="CHEBI:231825"/>
    </reaction>
</comment>
<keyword evidence="5" id="KW-0999">Mitochondrion inner membrane</keyword>
<dbReference type="Proteomes" id="UP001075354">
    <property type="component" value="Chromosome 1"/>
</dbReference>
<feature type="binding site" evidence="5">
    <location>
        <position position="178"/>
    </location>
    <ligand>
        <name>Mg(2+)</name>
        <dbReference type="ChEBI" id="CHEBI:18420"/>
    </ligand>
</feature>
<keyword evidence="5" id="KW-0460">Magnesium</keyword>
<reference evidence="7" key="1">
    <citation type="submission" date="2022-12" db="EMBL/GenBank/DDBJ databases">
        <title>Chromosome-level genome assembly of the bean flower thrips Megalurothrips usitatus.</title>
        <authorList>
            <person name="Ma L."/>
            <person name="Liu Q."/>
            <person name="Li H."/>
            <person name="Cai W."/>
        </authorList>
    </citation>
    <scope>NUCLEOTIDE SEQUENCE</scope>
    <source>
        <strain evidence="7">Cailab_2022a</strain>
    </source>
</reference>
<feature type="binding site" evidence="5">
    <location>
        <position position="126"/>
    </location>
    <ligand>
        <name>S-adenosyl-L-methionine</name>
        <dbReference type="ChEBI" id="CHEBI:59789"/>
    </ligand>
</feature>
<dbReference type="SUPFAM" id="SSF53335">
    <property type="entry name" value="S-adenosyl-L-methionine-dependent methyltransferases"/>
    <property type="match status" value="1"/>
</dbReference>
<comment type="catalytic activity">
    <reaction evidence="5">
        <text>a 3-demethylubiquinol + S-adenosyl-L-methionine = a ubiquinol + S-adenosyl-L-homocysteine + H(+)</text>
        <dbReference type="Rhea" id="RHEA:44380"/>
        <dbReference type="Rhea" id="RHEA-COMP:9566"/>
        <dbReference type="Rhea" id="RHEA-COMP:10914"/>
        <dbReference type="ChEBI" id="CHEBI:15378"/>
        <dbReference type="ChEBI" id="CHEBI:17976"/>
        <dbReference type="ChEBI" id="CHEBI:57856"/>
        <dbReference type="ChEBI" id="CHEBI:59789"/>
        <dbReference type="ChEBI" id="CHEBI:84422"/>
        <dbReference type="EC" id="2.1.1.64"/>
    </reaction>
</comment>
<evidence type="ECO:0000259" key="6">
    <source>
        <dbReference type="Pfam" id="PF08241"/>
    </source>
</evidence>
<evidence type="ECO:0000313" key="7">
    <source>
        <dbReference type="EMBL" id="KAJ1531599.1"/>
    </source>
</evidence>
<keyword evidence="3 5" id="KW-0831">Ubiquinone biosynthesis</keyword>
<evidence type="ECO:0000256" key="1">
    <source>
        <dbReference type="ARBA" id="ARBA00022603"/>
    </source>
</evidence>
<dbReference type="EC" id="2.1.1.114" evidence="5"/>
<keyword evidence="2 5" id="KW-0808">Transferase</keyword>
<comment type="subunit">
    <text evidence="5">Component of a multi-subunit COQ enzyme complex.</text>
</comment>
<name>A0AAV7XXY0_9NEOP</name>
<dbReference type="Pfam" id="PF08241">
    <property type="entry name" value="Methyltransf_11"/>
    <property type="match status" value="1"/>
</dbReference>
<gene>
    <name evidence="5" type="primary">coq3</name>
    <name evidence="7" type="ORF">ONE63_000271</name>
</gene>
<comment type="subcellular location">
    <subcellularLocation>
        <location evidence="5">Mitochondrion inner membrane</location>
        <topology evidence="5">Peripheral membrane protein</topology>
        <orientation evidence="5">Matrix side</orientation>
    </subcellularLocation>
</comment>
<evidence type="ECO:0000256" key="2">
    <source>
        <dbReference type="ARBA" id="ARBA00022679"/>
    </source>
</evidence>
<dbReference type="GO" id="GO:0010420">
    <property type="term" value="F:polyprenyldihydroxybenzoate methyltransferase activity"/>
    <property type="evidence" value="ECO:0007669"/>
    <property type="project" value="UniProtKB-UniRule"/>
</dbReference>
<dbReference type="InterPro" id="IPR029063">
    <property type="entry name" value="SAM-dependent_MTases_sf"/>
</dbReference>
<comment type="caution">
    <text evidence="7">The sequence shown here is derived from an EMBL/GenBank/DDBJ whole genome shotgun (WGS) entry which is preliminary data.</text>
</comment>
<comment type="catalytic activity">
    <reaction evidence="5">
        <text>a 3,4-dihydroxy-5-(all-trans-polyprenyl)benzoate + S-adenosyl-L-methionine = a 4-hydroxy-3-methoxy-5-(all-trans-polyprenyl)benzoate + S-adenosyl-L-homocysteine + H(+)</text>
        <dbReference type="Rhea" id="RHEA:44452"/>
        <dbReference type="Rhea" id="RHEA-COMP:10930"/>
        <dbReference type="Rhea" id="RHEA-COMP:10931"/>
        <dbReference type="ChEBI" id="CHEBI:15378"/>
        <dbReference type="ChEBI" id="CHEBI:57856"/>
        <dbReference type="ChEBI" id="CHEBI:59789"/>
        <dbReference type="ChEBI" id="CHEBI:64694"/>
        <dbReference type="ChEBI" id="CHEBI:84443"/>
        <dbReference type="EC" id="2.1.1.114"/>
    </reaction>
</comment>
<dbReference type="HAMAP" id="MF_00472">
    <property type="entry name" value="UbiG"/>
    <property type="match status" value="1"/>
</dbReference>
<feature type="binding site" evidence="5">
    <location>
        <position position="173"/>
    </location>
    <ligand>
        <name>S-adenosyl-L-methionine</name>
        <dbReference type="ChEBI" id="CHEBI:59789"/>
    </ligand>
</feature>
<dbReference type="PANTHER" id="PTHR43464">
    <property type="entry name" value="METHYLTRANSFERASE"/>
    <property type="match status" value="1"/>
</dbReference>
<dbReference type="GO" id="GO:0046872">
    <property type="term" value="F:metal ion binding"/>
    <property type="evidence" value="ECO:0007669"/>
    <property type="project" value="UniProtKB-KW"/>
</dbReference>
<proteinExistence type="inferred from homology"/>
<keyword evidence="5" id="KW-0479">Metal-binding</keyword>
<keyword evidence="1 5" id="KW-0489">Methyltransferase</keyword>
<organism evidence="7 8">
    <name type="scientific">Megalurothrips usitatus</name>
    <name type="common">bean blossom thrips</name>
    <dbReference type="NCBI Taxonomy" id="439358"/>
    <lineage>
        <taxon>Eukaryota</taxon>
        <taxon>Metazoa</taxon>
        <taxon>Ecdysozoa</taxon>
        <taxon>Arthropoda</taxon>
        <taxon>Hexapoda</taxon>
        <taxon>Insecta</taxon>
        <taxon>Pterygota</taxon>
        <taxon>Neoptera</taxon>
        <taxon>Paraneoptera</taxon>
        <taxon>Thysanoptera</taxon>
        <taxon>Terebrantia</taxon>
        <taxon>Thripoidea</taxon>
        <taxon>Thripidae</taxon>
        <taxon>Megalurothrips</taxon>
    </lineage>
</organism>
<dbReference type="InterPro" id="IPR010233">
    <property type="entry name" value="UbiG_MeTrfase"/>
</dbReference>
<feature type="binding site" evidence="5">
    <location>
        <position position="174"/>
    </location>
    <ligand>
        <name>Mg(2+)</name>
        <dbReference type="ChEBI" id="CHEBI:18420"/>
    </ligand>
</feature>
<keyword evidence="4 5" id="KW-0949">S-adenosyl-L-methionine</keyword>
<evidence type="ECO:0000256" key="3">
    <source>
        <dbReference type="ARBA" id="ARBA00022688"/>
    </source>
</evidence>
<keyword evidence="8" id="KW-1185">Reference proteome</keyword>
<dbReference type="AlphaFoldDB" id="A0AAV7XXY0"/>
<dbReference type="CDD" id="cd02440">
    <property type="entry name" value="AdoMet_MTases"/>
    <property type="match status" value="1"/>
</dbReference>
<dbReference type="Gene3D" id="3.40.50.150">
    <property type="entry name" value="Vaccinia Virus protein VP39"/>
    <property type="match status" value="1"/>
</dbReference>
<evidence type="ECO:0000256" key="4">
    <source>
        <dbReference type="ARBA" id="ARBA00022691"/>
    </source>
</evidence>
<keyword evidence="5" id="KW-0496">Mitochondrion</keyword>
<dbReference type="PANTHER" id="PTHR43464:SF19">
    <property type="entry name" value="UBIQUINONE BIOSYNTHESIS O-METHYLTRANSFERASE, MITOCHONDRIAL"/>
    <property type="match status" value="1"/>
</dbReference>
<accession>A0AAV7XXY0</accession>
<sequence length="285" mass="31420">MSVSTAVLSNVVRNSLFKLHNRSLAPTLLNANHSSQSSVDPESVKHLEKMASVWWNELGSMKPLHSMNSLRVPFIRDGLFSAGAANHNRKNTAKPLDGLRIVDVGCGGGLLSEPLARLGATVTGIDASLELIDVAKQHAESDLSLRGRLQYIHTLAETLAIEDEEKYDAVVSSEVIEHVQNKTYFIEQCVKLLKPKGSIFLTTVSRTTQSWLAGIIGAEDVLKIVPQGTHQWELFISPPELQAMLEQYGCITKLVHGMFYNPLTNEWRWSCSSSLSYAIHAVKTS</sequence>
<feature type="binding site" evidence="5">
    <location>
        <position position="71"/>
    </location>
    <ligand>
        <name>S-adenosyl-L-methionine</name>
        <dbReference type="ChEBI" id="CHEBI:59789"/>
    </ligand>
</feature>
<dbReference type="GO" id="GO:0061542">
    <property type="term" value="F:3-demethylubiquinol 3-O-methyltransferase activity"/>
    <property type="evidence" value="ECO:0007669"/>
    <property type="project" value="UniProtKB-UniRule"/>
</dbReference>
<dbReference type="GO" id="GO:0032259">
    <property type="term" value="P:methylation"/>
    <property type="evidence" value="ECO:0007669"/>
    <property type="project" value="UniProtKB-KW"/>
</dbReference>
<comment type="cofactor">
    <cofactor evidence="5">
        <name>Mg(2+)</name>
        <dbReference type="ChEBI" id="CHEBI:18420"/>
    </cofactor>
</comment>
<dbReference type="NCBIfam" id="TIGR01983">
    <property type="entry name" value="UbiG"/>
    <property type="match status" value="1"/>
</dbReference>
<dbReference type="EC" id="2.1.1.64" evidence="5"/>
<comment type="pathway">
    <text evidence="5">Cofactor biosynthesis; ubiquinone biosynthesis.</text>
</comment>
<comment type="function">
    <text evidence="5">O-methyltransferase required for two non-consecutive steps during ubiquinone biosynthesis. Catalyzes the 2 O-methylation of 3,4-dihydroxy-5-(all-trans-polyprenyl)benzoic acid into 4-hydroxy-3-methoxy-5-(all-trans-polyprenyl)benzoic acid. Also catalyzes the last step of ubiquinone biosynthesis by mediating methylation of 3-demethylubiquinone into ubiquinone. Also able to mediate the methylation of 3-demethylubiquinol into ubiquinol.</text>
</comment>
<feature type="binding site" evidence="5">
    <location>
        <position position="105"/>
    </location>
    <ligand>
        <name>S-adenosyl-L-methionine</name>
        <dbReference type="ChEBI" id="CHEBI:59789"/>
    </ligand>
</feature>
<protein>
    <recommendedName>
        <fullName evidence="5">Ubiquinone biosynthesis O-methyltransferase, mitochondrial</fullName>
    </recommendedName>
    <alternativeName>
        <fullName evidence="5">3-demethylubiquinol 3-O-methyltransferase</fullName>
        <ecNumber evidence="5">2.1.1.64</ecNumber>
    </alternativeName>
    <alternativeName>
        <fullName evidence="5">3-demethylubiquinone 3-O-methyltransferase</fullName>
        <ecNumber evidence="5">2.1.1.-</ecNumber>
    </alternativeName>
    <alternativeName>
        <fullName evidence="5">Polyprenyldihydroxybenzoate methyltransferase</fullName>
        <ecNumber evidence="5">2.1.1.114</ecNumber>
    </alternativeName>
</protein>
<evidence type="ECO:0000313" key="8">
    <source>
        <dbReference type="Proteomes" id="UP001075354"/>
    </source>
</evidence>
<keyword evidence="5" id="KW-0472">Membrane</keyword>
<dbReference type="EC" id="2.1.1.-" evidence="5"/>
<dbReference type="InterPro" id="IPR013216">
    <property type="entry name" value="Methyltransf_11"/>
</dbReference>
<dbReference type="GO" id="GO:0031314">
    <property type="term" value="C:extrinsic component of mitochondrial inner membrane"/>
    <property type="evidence" value="ECO:0007669"/>
    <property type="project" value="UniProtKB-UniRule"/>
</dbReference>
<feature type="domain" description="Methyltransferase type 11" evidence="6">
    <location>
        <begin position="102"/>
        <end position="200"/>
    </location>
</feature>
<comment type="similarity">
    <text evidence="5">Belongs to the class I-like SAM-binding methyltransferase superfamily. UbiG/COQ3 family.</text>
</comment>
<dbReference type="EMBL" id="JAPTSV010000001">
    <property type="protein sequence ID" value="KAJ1531599.1"/>
    <property type="molecule type" value="Genomic_DNA"/>
</dbReference>
<evidence type="ECO:0000256" key="5">
    <source>
        <dbReference type="HAMAP-Rule" id="MF_03190"/>
    </source>
</evidence>
<feature type="binding site" evidence="5">
    <location>
        <position position="177"/>
    </location>
    <ligand>
        <name>Mg(2+)</name>
        <dbReference type="ChEBI" id="CHEBI:18420"/>
    </ligand>
</feature>